<feature type="non-terminal residue" evidence="2">
    <location>
        <position position="93"/>
    </location>
</feature>
<dbReference type="HOGENOM" id="CLU_009123_17_0_1"/>
<dbReference type="InterPro" id="IPR012337">
    <property type="entry name" value="RNaseH-like_sf"/>
</dbReference>
<evidence type="ECO:0000313" key="2">
    <source>
        <dbReference type="EMBL" id="EFZ16955.1"/>
    </source>
</evidence>
<dbReference type="InterPro" id="IPR008906">
    <property type="entry name" value="HATC_C_dom"/>
</dbReference>
<dbReference type="PANTHER" id="PTHR47611:SF3">
    <property type="entry name" value="HAT C-TERMINAL DIMERISATION DOMAIN-CONTAINING PROTEIN"/>
    <property type="match status" value="1"/>
</dbReference>
<organism>
    <name type="scientific">Solenopsis invicta</name>
    <name type="common">Red imported fire ant</name>
    <name type="synonym">Solenopsis wagneri</name>
    <dbReference type="NCBI Taxonomy" id="13686"/>
    <lineage>
        <taxon>Eukaryota</taxon>
        <taxon>Metazoa</taxon>
        <taxon>Ecdysozoa</taxon>
        <taxon>Arthropoda</taxon>
        <taxon>Hexapoda</taxon>
        <taxon>Insecta</taxon>
        <taxon>Pterygota</taxon>
        <taxon>Neoptera</taxon>
        <taxon>Endopterygota</taxon>
        <taxon>Hymenoptera</taxon>
        <taxon>Apocrita</taxon>
        <taxon>Aculeata</taxon>
        <taxon>Formicoidea</taxon>
        <taxon>Formicidae</taxon>
        <taxon>Myrmicinae</taxon>
        <taxon>Solenopsis</taxon>
    </lineage>
</organism>
<reference evidence="2" key="1">
    <citation type="journal article" date="2011" name="Proc. Natl. Acad. Sci. U.S.A.">
        <title>The genome of the fire ant Solenopsis invicta.</title>
        <authorList>
            <person name="Wurm Y."/>
            <person name="Wang J."/>
            <person name="Riba-Grognuz O."/>
            <person name="Corona M."/>
            <person name="Nygaard S."/>
            <person name="Hunt B.G."/>
            <person name="Ingram K.K."/>
            <person name="Falquet L."/>
            <person name="Nipitwattanaphon M."/>
            <person name="Gotzek D."/>
            <person name="Dijkstra M.B."/>
            <person name="Oettler J."/>
            <person name="Comtesse F."/>
            <person name="Shih C.J."/>
            <person name="Wu W.J."/>
            <person name="Yang C.C."/>
            <person name="Thomas J."/>
            <person name="Beaudoing E."/>
            <person name="Pradervand S."/>
            <person name="Flegel V."/>
            <person name="Cook E.D."/>
            <person name="Fabbretti R."/>
            <person name="Stockinger H."/>
            <person name="Long L."/>
            <person name="Farmerie W.G."/>
            <person name="Oakey J."/>
            <person name="Boomsma J.J."/>
            <person name="Pamilo P."/>
            <person name="Yi S.V."/>
            <person name="Heinze J."/>
            <person name="Goodisman M.A."/>
            <person name="Farinelli L."/>
            <person name="Harshman K."/>
            <person name="Hulo N."/>
            <person name="Cerutti L."/>
            <person name="Xenarios I."/>
            <person name="Shoemaker D."/>
            <person name="Keller L."/>
        </authorList>
    </citation>
    <scope>NUCLEOTIDE SEQUENCE [LARGE SCALE GENOMIC DNA]</scope>
</reference>
<protein>
    <recommendedName>
        <fullName evidence="1">HAT C-terminal dimerisation domain-containing protein</fullName>
    </recommendedName>
</protein>
<evidence type="ECO:0000259" key="1">
    <source>
        <dbReference type="Pfam" id="PF05699"/>
    </source>
</evidence>
<dbReference type="OMA" id="NIEYRNW"/>
<dbReference type="EMBL" id="GL765052">
    <property type="protein sequence ID" value="EFZ16955.1"/>
    <property type="molecule type" value="Genomic_DNA"/>
</dbReference>
<feature type="domain" description="HAT C-terminal dimerisation" evidence="1">
    <location>
        <begin position="11"/>
        <end position="91"/>
    </location>
</feature>
<dbReference type="GO" id="GO:0046983">
    <property type="term" value="F:protein dimerization activity"/>
    <property type="evidence" value="ECO:0007669"/>
    <property type="project" value="InterPro"/>
</dbReference>
<sequence>SKKKKQIYQTELQKYLILPLIKRIDNPISWWKQHQSEFSNLQKLILKYLSAPPFSVNSKKSFSSAGNIYVENRNKLLPENAKMLIFIMKNLNL</sequence>
<name>E9IR45_SOLIN</name>
<gene>
    <name evidence="2" type="ORF">SINV_01046</name>
</gene>
<proteinExistence type="predicted"/>
<dbReference type="AlphaFoldDB" id="E9IR45"/>
<accession>E9IR45</accession>
<dbReference type="Pfam" id="PF05699">
    <property type="entry name" value="Dimer_Tnp_hAT"/>
    <property type="match status" value="1"/>
</dbReference>
<dbReference type="SUPFAM" id="SSF53098">
    <property type="entry name" value="Ribonuclease H-like"/>
    <property type="match status" value="1"/>
</dbReference>
<feature type="non-terminal residue" evidence="2">
    <location>
        <position position="1"/>
    </location>
</feature>
<dbReference type="PANTHER" id="PTHR47611">
    <property type="entry name" value="HAT DIMERISATION DOMAIN, C-TERMINAL"/>
    <property type="match status" value="1"/>
</dbReference>